<dbReference type="PANTHER" id="PTHR11986">
    <property type="entry name" value="AMINOTRANSFERASE CLASS III"/>
    <property type="match status" value="1"/>
</dbReference>
<dbReference type="InterPro" id="IPR005814">
    <property type="entry name" value="Aminotrans_3"/>
</dbReference>
<evidence type="ECO:0000313" key="7">
    <source>
        <dbReference type="Proteomes" id="UP000266118"/>
    </source>
</evidence>
<evidence type="ECO:0000256" key="2">
    <source>
        <dbReference type="ARBA" id="ARBA00022576"/>
    </source>
</evidence>
<keyword evidence="2 6" id="KW-0032">Aminotransferase</keyword>
<evidence type="ECO:0000256" key="4">
    <source>
        <dbReference type="ARBA" id="ARBA00022898"/>
    </source>
</evidence>
<dbReference type="InterPro" id="IPR015424">
    <property type="entry name" value="PyrdxlP-dep_Trfase"/>
</dbReference>
<name>A0A386HKI6_9BACT</name>
<dbReference type="InterPro" id="IPR015422">
    <property type="entry name" value="PyrdxlP-dep_Trfase_small"/>
</dbReference>
<keyword evidence="3 6" id="KW-0808">Transferase</keyword>
<comment type="cofactor">
    <cofactor evidence="1">
        <name>pyridoxal 5'-phosphate</name>
        <dbReference type="ChEBI" id="CHEBI:597326"/>
    </cofactor>
</comment>
<dbReference type="PIRSF" id="PIRSF000521">
    <property type="entry name" value="Transaminase_4ab_Lys_Orn"/>
    <property type="match status" value="1"/>
</dbReference>
<evidence type="ECO:0000256" key="3">
    <source>
        <dbReference type="ARBA" id="ARBA00022679"/>
    </source>
</evidence>
<dbReference type="Gene3D" id="3.90.1150.10">
    <property type="entry name" value="Aspartate Aminotransferase, domain 1"/>
    <property type="match status" value="1"/>
</dbReference>
<dbReference type="GO" id="GO:0030170">
    <property type="term" value="F:pyridoxal phosphate binding"/>
    <property type="evidence" value="ECO:0007669"/>
    <property type="project" value="InterPro"/>
</dbReference>
<organism evidence="6 7">
    <name type="scientific">Arachidicoccus soli</name>
    <dbReference type="NCBI Taxonomy" id="2341117"/>
    <lineage>
        <taxon>Bacteria</taxon>
        <taxon>Pseudomonadati</taxon>
        <taxon>Bacteroidota</taxon>
        <taxon>Chitinophagia</taxon>
        <taxon>Chitinophagales</taxon>
        <taxon>Chitinophagaceae</taxon>
        <taxon>Arachidicoccus</taxon>
    </lineage>
</organism>
<dbReference type="Proteomes" id="UP000266118">
    <property type="component" value="Chromosome"/>
</dbReference>
<dbReference type="CDD" id="cd00610">
    <property type="entry name" value="OAT_like"/>
    <property type="match status" value="1"/>
</dbReference>
<dbReference type="RefSeq" id="WP_119984402.1">
    <property type="nucleotide sequence ID" value="NZ_CP032489.1"/>
</dbReference>
<reference evidence="6 7" key="1">
    <citation type="submission" date="2018-09" db="EMBL/GenBank/DDBJ databases">
        <title>Arachidicoccus sp. nov., a bacterium isolated from soil.</title>
        <authorList>
            <person name="Weon H.-Y."/>
            <person name="Kwon S.-W."/>
            <person name="Lee S.A."/>
        </authorList>
    </citation>
    <scope>NUCLEOTIDE SEQUENCE [LARGE SCALE GENOMIC DNA]</scope>
    <source>
        <strain evidence="6 7">KIS59-12</strain>
    </source>
</reference>
<dbReference type="FunFam" id="3.40.640.10:FF:000100">
    <property type="entry name" value="Putative acetylornithine aminotransferase"/>
    <property type="match status" value="1"/>
</dbReference>
<gene>
    <name evidence="6" type="ORF">D6B99_01495</name>
</gene>
<protein>
    <submittedName>
        <fullName evidence="6">Aspartate aminotransferase family protein</fullName>
    </submittedName>
</protein>
<dbReference type="PANTHER" id="PTHR11986:SF79">
    <property type="entry name" value="ACETYLORNITHINE AMINOTRANSFERASE, MITOCHONDRIAL"/>
    <property type="match status" value="1"/>
</dbReference>
<dbReference type="OrthoDB" id="730777at2"/>
<dbReference type="AlphaFoldDB" id="A0A386HKI6"/>
<comment type="similarity">
    <text evidence="5">Belongs to the class-III pyridoxal-phosphate-dependent aminotransferase family.</text>
</comment>
<dbReference type="InterPro" id="IPR015421">
    <property type="entry name" value="PyrdxlP-dep_Trfase_major"/>
</dbReference>
<evidence type="ECO:0000256" key="5">
    <source>
        <dbReference type="RuleBase" id="RU003560"/>
    </source>
</evidence>
<dbReference type="EMBL" id="CP032489">
    <property type="protein sequence ID" value="AYD46407.1"/>
    <property type="molecule type" value="Genomic_DNA"/>
</dbReference>
<evidence type="ECO:0000256" key="1">
    <source>
        <dbReference type="ARBA" id="ARBA00001933"/>
    </source>
</evidence>
<dbReference type="Gene3D" id="3.40.640.10">
    <property type="entry name" value="Type I PLP-dependent aspartate aminotransferase-like (Major domain)"/>
    <property type="match status" value="1"/>
</dbReference>
<proteinExistence type="inferred from homology"/>
<keyword evidence="4 5" id="KW-0663">Pyridoxal phosphate</keyword>
<dbReference type="GO" id="GO:0042802">
    <property type="term" value="F:identical protein binding"/>
    <property type="evidence" value="ECO:0007669"/>
    <property type="project" value="TreeGrafter"/>
</dbReference>
<dbReference type="Pfam" id="PF00202">
    <property type="entry name" value="Aminotran_3"/>
    <property type="match status" value="1"/>
</dbReference>
<dbReference type="KEGG" id="ark:D6B99_01495"/>
<evidence type="ECO:0000313" key="6">
    <source>
        <dbReference type="EMBL" id="AYD46407.1"/>
    </source>
</evidence>
<dbReference type="GO" id="GO:0008483">
    <property type="term" value="F:transaminase activity"/>
    <property type="evidence" value="ECO:0007669"/>
    <property type="project" value="UniProtKB-KW"/>
</dbReference>
<sequence>MNNLFNVYPINDITITKGIGSYVWDDNGVQYLDMYGGHAVISIGHTHPHWVQRIEDQLHKIAFYSNSIKIPLQEELAAKLCQISGKTDYQLFLCNSGAEANENAMKLASFHNGRKKIIAFKKSFHGRTSLAVAATDNQKIVAPVNETENIIFLPFNDEKALEKYFAENGKEISSVIIEGIQGVGGIRIADESFLQKIRSLCDKYGAIYIADSVQCGYGRSGKFFSHDYAGVDADIYTMAKGMGNGFPIGGVLISPKIEAKFGMLGTTFGGNHLACAAALAVLEVIEKENLIEQAKLRGTYLFNRLKSIDGIENLRGKGLMIGFDVPDALKDLRKNLLFNHHIFTGAANPNVIRLLPSLAIAKKQVDEFLDVLKEEIATLSTVVTES</sequence>
<accession>A0A386HKI6</accession>
<keyword evidence="7" id="KW-1185">Reference proteome</keyword>
<dbReference type="SUPFAM" id="SSF53383">
    <property type="entry name" value="PLP-dependent transferases"/>
    <property type="match status" value="1"/>
</dbReference>
<dbReference type="InterPro" id="IPR050103">
    <property type="entry name" value="Class-III_PLP-dep_AT"/>
</dbReference>